<accession>A0A443JDN5</accession>
<protein>
    <submittedName>
        <fullName evidence="2">DUF4913 domain-containing protein</fullName>
    </submittedName>
</protein>
<comment type="caution">
    <text evidence="2">The sequence shown here is derived from an EMBL/GenBank/DDBJ whole genome shotgun (WGS) entry which is preliminary data.</text>
</comment>
<proteinExistence type="predicted"/>
<dbReference type="Pfam" id="PF16259">
    <property type="entry name" value="DUF4913"/>
    <property type="match status" value="1"/>
</dbReference>
<organism evidence="2 3">
    <name type="scientific">Microbacterium enclense</name>
    <dbReference type="NCBI Taxonomy" id="993073"/>
    <lineage>
        <taxon>Bacteria</taxon>
        <taxon>Bacillati</taxon>
        <taxon>Actinomycetota</taxon>
        <taxon>Actinomycetes</taxon>
        <taxon>Micrococcales</taxon>
        <taxon>Microbacteriaceae</taxon>
        <taxon>Microbacterium</taxon>
    </lineage>
</organism>
<feature type="compositionally biased region" description="Basic and acidic residues" evidence="1">
    <location>
        <begin position="23"/>
        <end position="32"/>
    </location>
</feature>
<feature type="region of interest" description="Disordered" evidence="1">
    <location>
        <begin position="1"/>
        <end position="33"/>
    </location>
</feature>
<dbReference type="AlphaFoldDB" id="A0A443JDN5"/>
<reference evidence="2 3" key="1">
    <citation type="journal article" date="2018" name="Front. Microbiol.">
        <title>Novel Insights Into Bacterial Dimethylsulfoniopropionate Catabolism in the East China Sea.</title>
        <authorList>
            <person name="Liu J."/>
            <person name="Liu J."/>
            <person name="Zhang S.H."/>
            <person name="Liang J."/>
            <person name="Lin H."/>
            <person name="Song D."/>
            <person name="Yang G.P."/>
            <person name="Todd J.D."/>
            <person name="Zhang X.H."/>
        </authorList>
    </citation>
    <scope>NUCLEOTIDE SEQUENCE [LARGE SCALE GENOMIC DNA]</scope>
    <source>
        <strain evidence="2 3">ZYFD042</strain>
    </source>
</reference>
<dbReference type="OrthoDB" id="4570343at2"/>
<evidence type="ECO:0000313" key="2">
    <source>
        <dbReference type="EMBL" id="RWR18666.1"/>
    </source>
</evidence>
<dbReference type="EMBL" id="RBZY01000028">
    <property type="protein sequence ID" value="RWR18666.1"/>
    <property type="molecule type" value="Genomic_DNA"/>
</dbReference>
<dbReference type="RefSeq" id="WP_128217828.1">
    <property type="nucleotide sequence ID" value="NZ_RBZY01000028.1"/>
</dbReference>
<evidence type="ECO:0000256" key="1">
    <source>
        <dbReference type="SAM" id="MobiDB-lite"/>
    </source>
</evidence>
<dbReference type="Proteomes" id="UP000285970">
    <property type="component" value="Unassembled WGS sequence"/>
</dbReference>
<evidence type="ECO:0000313" key="3">
    <source>
        <dbReference type="Proteomes" id="UP000285970"/>
    </source>
</evidence>
<dbReference type="InterPro" id="IPR032584">
    <property type="entry name" value="DUF4913"/>
</dbReference>
<feature type="compositionally biased region" description="Acidic residues" evidence="1">
    <location>
        <begin position="1"/>
        <end position="22"/>
    </location>
</feature>
<gene>
    <name evidence="2" type="ORF">D8Y23_09095</name>
</gene>
<sequence>MSDNWGDDDGIEAEPFDVDDEPTAEREEREPGRMFGLDVAEVVESMARPAIARTLQKAVRDVVNEVVDAEVTEQLDPSVIEELQAQAATAARRAVGAALDELDEEPANEEPELYFGSVDEFVRGFLLPNYKRRVDGQRVMWAAEWWKYAEAVARLDALWRAWEHLRQDAQTGMSVWFRDHAEHHMSILLSTDGPFAAAGEGKNSENVNDKGEQLPYIAPPEGLFPDVREVSA</sequence>
<name>A0A443JDN5_9MICO</name>